<dbReference type="AlphaFoldDB" id="A0A6L3SWQ8"/>
<protein>
    <submittedName>
        <fullName evidence="1">Uncharacterized protein</fullName>
    </submittedName>
</protein>
<proteinExistence type="predicted"/>
<keyword evidence="2" id="KW-1185">Reference proteome</keyword>
<organism evidence="1 2">
    <name type="scientific">Methylobacterium soli</name>
    <dbReference type="NCBI Taxonomy" id="553447"/>
    <lineage>
        <taxon>Bacteria</taxon>
        <taxon>Pseudomonadati</taxon>
        <taxon>Pseudomonadota</taxon>
        <taxon>Alphaproteobacteria</taxon>
        <taxon>Hyphomicrobiales</taxon>
        <taxon>Methylobacteriaceae</taxon>
        <taxon>Methylobacterium</taxon>
    </lineage>
</organism>
<dbReference type="OrthoDB" id="1494056at2"/>
<evidence type="ECO:0000313" key="2">
    <source>
        <dbReference type="Proteomes" id="UP000474159"/>
    </source>
</evidence>
<dbReference type="RefSeq" id="WP_151000958.1">
    <property type="nucleotide sequence ID" value="NZ_BPQY01000343.1"/>
</dbReference>
<dbReference type="Proteomes" id="UP000474159">
    <property type="component" value="Unassembled WGS sequence"/>
</dbReference>
<evidence type="ECO:0000313" key="1">
    <source>
        <dbReference type="EMBL" id="KAB1078338.1"/>
    </source>
</evidence>
<name>A0A6L3SWQ8_9HYPH</name>
<reference evidence="1 2" key="1">
    <citation type="submission" date="2019-09" db="EMBL/GenBank/DDBJ databases">
        <title>YIM 48816 draft genome.</title>
        <authorList>
            <person name="Jiang L."/>
        </authorList>
    </citation>
    <scope>NUCLEOTIDE SEQUENCE [LARGE SCALE GENOMIC DNA]</scope>
    <source>
        <strain evidence="1 2">YIM 48816</strain>
    </source>
</reference>
<dbReference type="EMBL" id="VZZK01000014">
    <property type="protein sequence ID" value="KAB1078338.1"/>
    <property type="molecule type" value="Genomic_DNA"/>
</dbReference>
<accession>A0A6L3SWQ8</accession>
<sequence>MAQTRTLINRTGHPLAVTLVIRKGDHPTLTSGSVAVTLAAGADPQSGQDRSRQDVAYGDAVDTHLARIETQLMRDGAVLGAWTIEVVRDSGLDRALDTLAVIEFLFDGRAVVVSCVPPERQQFAFAAANPEPT</sequence>
<gene>
    <name evidence="1" type="ORF">F6X53_14680</name>
</gene>
<comment type="caution">
    <text evidence="1">The sequence shown here is derived from an EMBL/GenBank/DDBJ whole genome shotgun (WGS) entry which is preliminary data.</text>
</comment>